<dbReference type="InterPro" id="IPR014729">
    <property type="entry name" value="Rossmann-like_a/b/a_fold"/>
</dbReference>
<dbReference type="Pfam" id="PF00582">
    <property type="entry name" value="Usp"/>
    <property type="match status" value="2"/>
</dbReference>
<name>A0A840IIE9_9ACTN</name>
<dbReference type="PANTHER" id="PTHR46268:SF6">
    <property type="entry name" value="UNIVERSAL STRESS PROTEIN UP12"/>
    <property type="match status" value="1"/>
</dbReference>
<evidence type="ECO:0000313" key="4">
    <source>
        <dbReference type="Proteomes" id="UP000585272"/>
    </source>
</evidence>
<evidence type="ECO:0000259" key="2">
    <source>
        <dbReference type="Pfam" id="PF00582"/>
    </source>
</evidence>
<comment type="similarity">
    <text evidence="1">Belongs to the universal stress protein A family.</text>
</comment>
<dbReference type="SUPFAM" id="SSF52402">
    <property type="entry name" value="Adenine nucleotide alpha hydrolases-like"/>
    <property type="match status" value="2"/>
</dbReference>
<comment type="caution">
    <text evidence="3">The sequence shown here is derived from an EMBL/GenBank/DDBJ whole genome shotgun (WGS) entry which is preliminary data.</text>
</comment>
<dbReference type="PANTHER" id="PTHR46268">
    <property type="entry name" value="STRESS RESPONSE PROTEIN NHAX"/>
    <property type="match status" value="1"/>
</dbReference>
<sequence length="274" mass="28772">MRLLCGLDHSTTSLAAACFAAGVARRLGAELTVVHVVEPPATARGARARAPLPEPAGYTADALAERARSLAELTGAQVSVRIEHGPVAPTLARLAAKEGCDLLVVGSGRGGALTEIWRSGVARQLAAAPPCPVALVPEEATSARVERIVVGCDGSAAAQAATAAAGRLAFALDAEVVLLHQTRARTRPTGWERYDEERRRRRAGRAAVGRGVALHVAERSGDPVATLAEPVDGDDGDAWVVVGQRRRRRMSRLRRPLASRVADRSRQPVIAVPA</sequence>
<dbReference type="InterPro" id="IPR006016">
    <property type="entry name" value="UspA"/>
</dbReference>
<protein>
    <submittedName>
        <fullName evidence="3">Nucleotide-binding universal stress UspA family protein</fullName>
    </submittedName>
</protein>
<dbReference type="Gene3D" id="3.40.50.620">
    <property type="entry name" value="HUPs"/>
    <property type="match status" value="2"/>
</dbReference>
<dbReference type="AlphaFoldDB" id="A0A840IIE9"/>
<gene>
    <name evidence="3" type="ORF">BDZ31_004377</name>
</gene>
<dbReference type="RefSeq" id="WP_183345077.1">
    <property type="nucleotide sequence ID" value="NZ_JACHNU010000008.1"/>
</dbReference>
<feature type="domain" description="UspA" evidence="2">
    <location>
        <begin position="146"/>
        <end position="273"/>
    </location>
</feature>
<evidence type="ECO:0000256" key="1">
    <source>
        <dbReference type="ARBA" id="ARBA00008791"/>
    </source>
</evidence>
<organism evidence="3 4">
    <name type="scientific">Conexibacter arvalis</name>
    <dbReference type="NCBI Taxonomy" id="912552"/>
    <lineage>
        <taxon>Bacteria</taxon>
        <taxon>Bacillati</taxon>
        <taxon>Actinomycetota</taxon>
        <taxon>Thermoleophilia</taxon>
        <taxon>Solirubrobacterales</taxon>
        <taxon>Conexibacteraceae</taxon>
        <taxon>Conexibacter</taxon>
    </lineage>
</organism>
<dbReference type="CDD" id="cd00293">
    <property type="entry name" value="USP-like"/>
    <property type="match status" value="1"/>
</dbReference>
<dbReference type="EMBL" id="JACHNU010000008">
    <property type="protein sequence ID" value="MBB4664762.1"/>
    <property type="molecule type" value="Genomic_DNA"/>
</dbReference>
<reference evidence="3 4" key="1">
    <citation type="submission" date="2020-08" db="EMBL/GenBank/DDBJ databases">
        <title>Genomic Encyclopedia of Archaeal and Bacterial Type Strains, Phase II (KMG-II): from individual species to whole genera.</title>
        <authorList>
            <person name="Goeker M."/>
        </authorList>
    </citation>
    <scope>NUCLEOTIDE SEQUENCE [LARGE SCALE GENOMIC DNA]</scope>
    <source>
        <strain evidence="3 4">DSM 23288</strain>
    </source>
</reference>
<feature type="domain" description="UspA" evidence="2">
    <location>
        <begin position="2"/>
        <end position="137"/>
    </location>
</feature>
<proteinExistence type="inferred from homology"/>
<dbReference type="Proteomes" id="UP000585272">
    <property type="component" value="Unassembled WGS sequence"/>
</dbReference>
<keyword evidence="4" id="KW-1185">Reference proteome</keyword>
<evidence type="ECO:0000313" key="3">
    <source>
        <dbReference type="EMBL" id="MBB4664762.1"/>
    </source>
</evidence>
<accession>A0A840IIE9</accession>